<dbReference type="PANTHER" id="PTHR43689">
    <property type="entry name" value="HYDROLASE"/>
    <property type="match status" value="1"/>
</dbReference>
<dbReference type="Pfam" id="PF12697">
    <property type="entry name" value="Abhydrolase_6"/>
    <property type="match status" value="1"/>
</dbReference>
<accession>A0A449GDN9</accession>
<proteinExistence type="predicted"/>
<gene>
    <name evidence="2" type="ORF">NCTC1935_01754</name>
</gene>
<dbReference type="SUPFAM" id="SSF53474">
    <property type="entry name" value="alpha/beta-Hydrolases"/>
    <property type="match status" value="1"/>
</dbReference>
<dbReference type="InterPro" id="IPR000073">
    <property type="entry name" value="AB_hydrolase_1"/>
</dbReference>
<dbReference type="InterPro" id="IPR029058">
    <property type="entry name" value="AB_hydrolase_fold"/>
</dbReference>
<dbReference type="Gene3D" id="3.40.50.1820">
    <property type="entry name" value="alpha/beta hydrolase"/>
    <property type="match status" value="1"/>
</dbReference>
<feature type="domain" description="AB hydrolase-1" evidence="1">
    <location>
        <begin position="59"/>
        <end position="295"/>
    </location>
</feature>
<dbReference type="PANTHER" id="PTHR43689:SF8">
    <property type="entry name" value="ALPHA_BETA-HYDROLASES SUPERFAMILY PROTEIN"/>
    <property type="match status" value="1"/>
</dbReference>
<protein>
    <submittedName>
        <fullName evidence="2">Esterase/lipase</fullName>
    </submittedName>
</protein>
<dbReference type="EMBL" id="CAACYE010000005">
    <property type="protein sequence ID" value="VFA83926.1"/>
    <property type="molecule type" value="Genomic_DNA"/>
</dbReference>
<sequence>MRPRFRPHARGVDFSTYAAFLPPSLRGEPLAAPEPTWWPWRGRQVHIARATRPEASARILAVHGAGGHAGLVWPFAALAACAGIDAAAVDLPLYGDTHEPDPRGVRYRDWVDLLTDLVRAETDADPRPLILFGASIGGLLAYEAAARSGRVAHVLATCLLDPADPAARRAAARWSWTGAAAPTLLGALGPAARLRVPIRWLADMANMSADPAVSRACATDPRGGGIRVPLGFLADYFTFEHTRPQHYTAAPVTLVHPAADRWTPPELSLRFLDRIAAEHRAVLLANCGHFPLEEPGVHVLRETIEAVVAATT</sequence>
<organism evidence="2">
    <name type="scientific">Nocardia farcinica</name>
    <dbReference type="NCBI Taxonomy" id="37329"/>
    <lineage>
        <taxon>Bacteria</taxon>
        <taxon>Bacillati</taxon>
        <taxon>Actinomycetota</taxon>
        <taxon>Actinomycetes</taxon>
        <taxon>Mycobacteriales</taxon>
        <taxon>Nocardiaceae</taxon>
        <taxon>Nocardia</taxon>
    </lineage>
</organism>
<evidence type="ECO:0000313" key="2">
    <source>
        <dbReference type="EMBL" id="VFA83926.1"/>
    </source>
</evidence>
<reference evidence="2" key="1">
    <citation type="submission" date="2019-02" db="EMBL/GenBank/DDBJ databases">
        <authorList>
            <consortium name="Pathogen Informatics"/>
        </authorList>
    </citation>
    <scope>NUCLEOTIDE SEQUENCE</scope>
    <source>
        <strain evidence="2">3012STDY6733949</strain>
    </source>
</reference>
<name>A0A449GDN9_NOCFR</name>
<dbReference type="AlphaFoldDB" id="A0A449GDN9"/>
<dbReference type="GO" id="GO:0003824">
    <property type="term" value="F:catalytic activity"/>
    <property type="evidence" value="ECO:0007669"/>
    <property type="project" value="UniProtKB-ARBA"/>
</dbReference>
<evidence type="ECO:0000259" key="1">
    <source>
        <dbReference type="Pfam" id="PF12697"/>
    </source>
</evidence>